<proteinExistence type="predicted"/>
<keyword evidence="2" id="KW-1185">Reference proteome</keyword>
<dbReference type="Proteomes" id="UP000317369">
    <property type="component" value="Chromosome"/>
</dbReference>
<accession>A0A517YSF5</accession>
<dbReference type="AlphaFoldDB" id="A0A517YSF5"/>
<organism evidence="1 2">
    <name type="scientific">Poriferisphaera corsica</name>
    <dbReference type="NCBI Taxonomy" id="2528020"/>
    <lineage>
        <taxon>Bacteria</taxon>
        <taxon>Pseudomonadati</taxon>
        <taxon>Planctomycetota</taxon>
        <taxon>Phycisphaerae</taxon>
        <taxon>Phycisphaerales</taxon>
        <taxon>Phycisphaeraceae</taxon>
        <taxon>Poriferisphaera</taxon>
    </lineage>
</organism>
<dbReference type="KEGG" id="pcor:KS4_11930"/>
<reference evidence="1 2" key="1">
    <citation type="submission" date="2019-02" db="EMBL/GenBank/DDBJ databases">
        <title>Deep-cultivation of Planctomycetes and their phenomic and genomic characterization uncovers novel biology.</title>
        <authorList>
            <person name="Wiegand S."/>
            <person name="Jogler M."/>
            <person name="Boedeker C."/>
            <person name="Pinto D."/>
            <person name="Vollmers J."/>
            <person name="Rivas-Marin E."/>
            <person name="Kohn T."/>
            <person name="Peeters S.H."/>
            <person name="Heuer A."/>
            <person name="Rast P."/>
            <person name="Oberbeckmann S."/>
            <person name="Bunk B."/>
            <person name="Jeske O."/>
            <person name="Meyerdierks A."/>
            <person name="Storesund J.E."/>
            <person name="Kallscheuer N."/>
            <person name="Luecker S."/>
            <person name="Lage O.M."/>
            <person name="Pohl T."/>
            <person name="Merkel B.J."/>
            <person name="Hornburger P."/>
            <person name="Mueller R.-W."/>
            <person name="Bruemmer F."/>
            <person name="Labrenz M."/>
            <person name="Spormann A.M."/>
            <person name="Op den Camp H."/>
            <person name="Overmann J."/>
            <person name="Amann R."/>
            <person name="Jetten M.S.M."/>
            <person name="Mascher T."/>
            <person name="Medema M.H."/>
            <person name="Devos D.P."/>
            <person name="Kaster A.-K."/>
            <person name="Ovreas L."/>
            <person name="Rohde M."/>
            <person name="Galperin M.Y."/>
            <person name="Jogler C."/>
        </authorList>
    </citation>
    <scope>NUCLEOTIDE SEQUENCE [LARGE SCALE GENOMIC DNA]</scope>
    <source>
        <strain evidence="1 2">KS4</strain>
    </source>
</reference>
<dbReference type="RefSeq" id="WP_145075807.1">
    <property type="nucleotide sequence ID" value="NZ_CP036425.1"/>
</dbReference>
<protein>
    <submittedName>
        <fullName evidence="1">Uncharacterized protein</fullName>
    </submittedName>
</protein>
<evidence type="ECO:0000313" key="1">
    <source>
        <dbReference type="EMBL" id="QDU33148.1"/>
    </source>
</evidence>
<gene>
    <name evidence="1" type="ORF">KS4_11930</name>
</gene>
<sequence>MSLNPNRSRIYDGDGDILMEDQKLHERLVILPNTKSEPNAMKNQKIRLLWGQNLLDDLLSGRYHSLVCAVNTEDNSHGIIAQLAHLLPTSQWDAQSITEYASWFAHRESLSVIKFDMDAVEVLGLLRPKNHEHLTLSDLRYGFRFVSEMIKQKPIRRPVASVSFLGAKANKLIDIDNPNSEPSFETVLRIMHESGFSGDVYPSPWMWQSAPTAVYPTYPFPDSLDDMRMGGS</sequence>
<dbReference type="EMBL" id="CP036425">
    <property type="protein sequence ID" value="QDU33148.1"/>
    <property type="molecule type" value="Genomic_DNA"/>
</dbReference>
<name>A0A517YSF5_9BACT</name>
<evidence type="ECO:0000313" key="2">
    <source>
        <dbReference type="Proteomes" id="UP000317369"/>
    </source>
</evidence>